<proteinExistence type="predicted"/>
<evidence type="ECO:0000256" key="1">
    <source>
        <dbReference type="SAM" id="Phobius"/>
    </source>
</evidence>
<feature type="transmembrane region" description="Helical" evidence="1">
    <location>
        <begin position="15"/>
        <end position="33"/>
    </location>
</feature>
<keyword evidence="3" id="KW-1185">Reference proteome</keyword>
<dbReference type="AlphaFoldDB" id="A0A927E5X1"/>
<gene>
    <name evidence="2" type="ORF">IED13_04340</name>
</gene>
<organism evidence="2 3">
    <name type="scientific">Bosea spartocytisi</name>
    <dbReference type="NCBI Taxonomy" id="2773451"/>
    <lineage>
        <taxon>Bacteria</taxon>
        <taxon>Pseudomonadati</taxon>
        <taxon>Pseudomonadota</taxon>
        <taxon>Alphaproteobacteria</taxon>
        <taxon>Hyphomicrobiales</taxon>
        <taxon>Boseaceae</taxon>
        <taxon>Bosea</taxon>
    </lineage>
</organism>
<keyword evidence="1" id="KW-0812">Transmembrane</keyword>
<sequence>MDGALAWLLRTMRRVRFVFVGLYLVVAAGYLWADPHAGWTWFIVLAGAGLCLLFWGLVAFWSFVFTRRPDADGRNGTDHG</sequence>
<evidence type="ECO:0000313" key="3">
    <source>
        <dbReference type="Proteomes" id="UP000619295"/>
    </source>
</evidence>
<accession>A0A927E5X1</accession>
<dbReference type="EMBL" id="JACXWY010000002">
    <property type="protein sequence ID" value="MBD3844914.1"/>
    <property type="molecule type" value="Genomic_DNA"/>
</dbReference>
<feature type="transmembrane region" description="Helical" evidence="1">
    <location>
        <begin position="39"/>
        <end position="64"/>
    </location>
</feature>
<protein>
    <submittedName>
        <fullName evidence="2">Uncharacterized protein</fullName>
    </submittedName>
</protein>
<keyword evidence="1" id="KW-0472">Membrane</keyword>
<evidence type="ECO:0000313" key="2">
    <source>
        <dbReference type="EMBL" id="MBD3844914.1"/>
    </source>
</evidence>
<reference evidence="2" key="1">
    <citation type="submission" date="2020-09" db="EMBL/GenBank/DDBJ databases">
        <title>Bosea spartocytisi sp. nov. a root nodule endophyte of Spartocytisus supranubius in the high mountain ecosystem fo the Teide National Park (Canary Islands, Spain).</title>
        <authorList>
            <person name="Pulido-Suarez L."/>
            <person name="Peix A."/>
            <person name="Igual J.M."/>
            <person name="Socas-Perez N."/>
            <person name="Velazquez E."/>
            <person name="Flores-Felix J.D."/>
            <person name="Leon-Barrios M."/>
        </authorList>
    </citation>
    <scope>NUCLEOTIDE SEQUENCE</scope>
    <source>
        <strain evidence="2">SSUT16</strain>
    </source>
</reference>
<dbReference type="RefSeq" id="WP_038368143.1">
    <property type="nucleotide sequence ID" value="NZ_JACXWY010000002.1"/>
</dbReference>
<comment type="caution">
    <text evidence="2">The sequence shown here is derived from an EMBL/GenBank/DDBJ whole genome shotgun (WGS) entry which is preliminary data.</text>
</comment>
<name>A0A927E5X1_9HYPH</name>
<dbReference type="Proteomes" id="UP000619295">
    <property type="component" value="Unassembled WGS sequence"/>
</dbReference>
<keyword evidence="1" id="KW-1133">Transmembrane helix</keyword>